<dbReference type="Pfam" id="PF11367">
    <property type="entry name" value="Tail_completion_gp17"/>
    <property type="match status" value="1"/>
</dbReference>
<gene>
    <name evidence="1" type="ORF">SAMN02745157_0204</name>
</gene>
<dbReference type="Gene3D" id="3.30.2000.30">
    <property type="match status" value="1"/>
</dbReference>
<dbReference type="AlphaFoldDB" id="A0A1M5PPN8"/>
<organism evidence="1 2">
    <name type="scientific">Kaistia soli DSM 19436</name>
    <dbReference type="NCBI Taxonomy" id="1122133"/>
    <lineage>
        <taxon>Bacteria</taxon>
        <taxon>Pseudomonadati</taxon>
        <taxon>Pseudomonadota</taxon>
        <taxon>Alphaproteobacteria</taxon>
        <taxon>Hyphomicrobiales</taxon>
        <taxon>Kaistiaceae</taxon>
        <taxon>Kaistia</taxon>
    </lineage>
</organism>
<dbReference type="Proteomes" id="UP000184485">
    <property type="component" value="Unassembled WGS sequence"/>
</dbReference>
<evidence type="ECO:0008006" key="3">
    <source>
        <dbReference type="Google" id="ProtNLM"/>
    </source>
</evidence>
<keyword evidence="2" id="KW-1185">Reference proteome</keyword>
<dbReference type="STRING" id="1122133.SAMN02745157_0204"/>
<evidence type="ECO:0000313" key="1">
    <source>
        <dbReference type="EMBL" id="SHH03732.1"/>
    </source>
</evidence>
<dbReference type="InterPro" id="IPR053745">
    <property type="entry name" value="Viral_Tail_Comp_sf"/>
</dbReference>
<dbReference type="EMBL" id="FQUP01000012">
    <property type="protein sequence ID" value="SHH03732.1"/>
    <property type="molecule type" value="Genomic_DNA"/>
</dbReference>
<name>A0A1M5PPN8_9HYPH</name>
<protein>
    <recommendedName>
        <fullName evidence="3">DUF3168 domain-containing protein</fullName>
    </recommendedName>
</protein>
<dbReference type="RefSeq" id="WP_073058704.1">
    <property type="nucleotide sequence ID" value="NZ_FQUP01000012.1"/>
</dbReference>
<sequence length="140" mass="15422">MTSPSLALQKLVYARLVNSAEVTALVSRDFILDRSGRPTAFPCIIIGEGYGNLGTYWYEGNHHDELFSDLHIWTAEPSTVEVKEIAHAIRLALRGYPWSAPGYTCHDLSVAGETFMRDPDGLHAHGVVSVRAILQERASA</sequence>
<proteinExistence type="predicted"/>
<reference evidence="1 2" key="1">
    <citation type="submission" date="2016-11" db="EMBL/GenBank/DDBJ databases">
        <authorList>
            <person name="Jaros S."/>
            <person name="Januszkiewicz K."/>
            <person name="Wedrychowicz H."/>
        </authorList>
    </citation>
    <scope>NUCLEOTIDE SEQUENCE [LARGE SCALE GENOMIC DNA]</scope>
    <source>
        <strain evidence="1 2">DSM 19436</strain>
    </source>
</reference>
<accession>A0A1M5PPN8</accession>
<evidence type="ECO:0000313" key="2">
    <source>
        <dbReference type="Proteomes" id="UP000184485"/>
    </source>
</evidence>
<dbReference type="InterPro" id="IPR021508">
    <property type="entry name" value="Gp17-like"/>
</dbReference>